<proteinExistence type="predicted"/>
<sequence length="273" mass="29029">MKKTIIRTLASVAGLAVIALGLAACGSTSSSSSKGDTVDSELVSKGKLTVGLEGTYAPYSYRANGKLTGFEVDLSKAIAKKLGLTADFKPTKWDSLIQGVGSGRFDISLNNITETPERAKAYSFSTPYVYSRYILITKKGNKDITKIADIKGKKTADATGSDNEALAKKFGATVVPSQEFTTSLQLVKDGRADATINAVSAWSTYAKTEDTSAWTATEIPSSDVPAAKIAALLNKKSTALTKAVNKAIKELREDGTLTKLSKQYFNADITEDK</sequence>
<keyword evidence="1 2" id="KW-0732">Signal</keyword>
<organism evidence="4 5">
    <name type="scientific">Lacticaseibacillus yichunensis</name>
    <dbReference type="NCBI Taxonomy" id="2486015"/>
    <lineage>
        <taxon>Bacteria</taxon>
        <taxon>Bacillati</taxon>
        <taxon>Bacillota</taxon>
        <taxon>Bacilli</taxon>
        <taxon>Lactobacillales</taxon>
        <taxon>Lactobacillaceae</taxon>
        <taxon>Lacticaseibacillus</taxon>
    </lineage>
</organism>
<protein>
    <submittedName>
        <fullName evidence="4">Transporter substrate-binding domain-containing protein</fullName>
    </submittedName>
</protein>
<accession>A0ABW4CM69</accession>
<evidence type="ECO:0000313" key="4">
    <source>
        <dbReference type="EMBL" id="MFD1431123.1"/>
    </source>
</evidence>
<dbReference type="SMART" id="SM00062">
    <property type="entry name" value="PBPb"/>
    <property type="match status" value="1"/>
</dbReference>
<feature type="domain" description="Solute-binding protein family 3/N-terminal" evidence="3">
    <location>
        <begin position="47"/>
        <end position="268"/>
    </location>
</feature>
<feature type="chain" id="PRO_5046086953" evidence="2">
    <location>
        <begin position="24"/>
        <end position="273"/>
    </location>
</feature>
<evidence type="ECO:0000256" key="2">
    <source>
        <dbReference type="SAM" id="SignalP"/>
    </source>
</evidence>
<dbReference type="RefSeq" id="WP_125697130.1">
    <property type="nucleotide sequence ID" value="NZ_JBHTOG010000002.1"/>
</dbReference>
<dbReference type="SUPFAM" id="SSF53850">
    <property type="entry name" value="Periplasmic binding protein-like II"/>
    <property type="match status" value="1"/>
</dbReference>
<dbReference type="PANTHER" id="PTHR35936:SF34">
    <property type="entry name" value="ABC TRANSPORTER EXTRACELLULAR-BINDING PROTEIN YCKB-RELATED"/>
    <property type="match status" value="1"/>
</dbReference>
<evidence type="ECO:0000259" key="3">
    <source>
        <dbReference type="SMART" id="SM00062"/>
    </source>
</evidence>
<dbReference type="Gene3D" id="3.40.190.10">
    <property type="entry name" value="Periplasmic binding protein-like II"/>
    <property type="match status" value="2"/>
</dbReference>
<dbReference type="Pfam" id="PF00497">
    <property type="entry name" value="SBP_bac_3"/>
    <property type="match status" value="1"/>
</dbReference>
<dbReference type="EMBL" id="JBHTOG010000002">
    <property type="protein sequence ID" value="MFD1431123.1"/>
    <property type="molecule type" value="Genomic_DNA"/>
</dbReference>
<dbReference type="PANTHER" id="PTHR35936">
    <property type="entry name" value="MEMBRANE-BOUND LYTIC MUREIN TRANSGLYCOSYLASE F"/>
    <property type="match status" value="1"/>
</dbReference>
<name>A0ABW4CM69_9LACO</name>
<comment type="caution">
    <text evidence="4">The sequence shown here is derived from an EMBL/GenBank/DDBJ whole genome shotgun (WGS) entry which is preliminary data.</text>
</comment>
<feature type="signal peptide" evidence="2">
    <location>
        <begin position="1"/>
        <end position="23"/>
    </location>
</feature>
<evidence type="ECO:0000256" key="1">
    <source>
        <dbReference type="ARBA" id="ARBA00022729"/>
    </source>
</evidence>
<evidence type="ECO:0000313" key="5">
    <source>
        <dbReference type="Proteomes" id="UP001597192"/>
    </source>
</evidence>
<keyword evidence="5" id="KW-1185">Reference proteome</keyword>
<dbReference type="InterPro" id="IPR001638">
    <property type="entry name" value="Solute-binding_3/MltF_N"/>
</dbReference>
<dbReference type="PROSITE" id="PS51257">
    <property type="entry name" value="PROKAR_LIPOPROTEIN"/>
    <property type="match status" value="1"/>
</dbReference>
<reference evidence="5" key="1">
    <citation type="journal article" date="2019" name="Int. J. Syst. Evol. Microbiol.">
        <title>The Global Catalogue of Microorganisms (GCM) 10K type strain sequencing project: providing services to taxonomists for standard genome sequencing and annotation.</title>
        <authorList>
            <consortium name="The Broad Institute Genomics Platform"/>
            <consortium name="The Broad Institute Genome Sequencing Center for Infectious Disease"/>
            <person name="Wu L."/>
            <person name="Ma J."/>
        </authorList>
    </citation>
    <scope>NUCLEOTIDE SEQUENCE [LARGE SCALE GENOMIC DNA]</scope>
    <source>
        <strain evidence="5">CCM 8947</strain>
    </source>
</reference>
<gene>
    <name evidence="4" type="ORF">ACFQ47_00180</name>
</gene>
<dbReference type="Proteomes" id="UP001597192">
    <property type="component" value="Unassembled WGS sequence"/>
</dbReference>